<dbReference type="InterPro" id="IPR016140">
    <property type="entry name" value="Bifunc_inhib/LTP/seed_store"/>
</dbReference>
<dbReference type="Proteomes" id="UP001188597">
    <property type="component" value="Unassembled WGS sequence"/>
</dbReference>
<protein>
    <recommendedName>
        <fullName evidence="3">Bifunctional inhibitor/plant lipid transfer protein/seed storage helical domain-containing protein</fullName>
    </recommendedName>
</protein>
<sequence length="106" mass="11417">MRERKTVDGLLKMKKVLGAAALCVVLVLLLGEVHVTKAVNCVATELTPCAGAIMWSQPPSPACCGKLREQLPCLCQYLNNPALRPYVDSPNAQKVARVCNVPTPKC</sequence>
<evidence type="ECO:0000313" key="5">
    <source>
        <dbReference type="Proteomes" id="UP001188597"/>
    </source>
</evidence>
<evidence type="ECO:0000256" key="2">
    <source>
        <dbReference type="ARBA" id="ARBA00023121"/>
    </source>
</evidence>
<dbReference type="GO" id="GO:0006869">
    <property type="term" value="P:lipid transport"/>
    <property type="evidence" value="ECO:0007669"/>
    <property type="project" value="InterPro"/>
</dbReference>
<evidence type="ECO:0000256" key="1">
    <source>
        <dbReference type="ARBA" id="ARBA00022448"/>
    </source>
</evidence>
<gene>
    <name evidence="4" type="ORF">RJ639_018782</name>
</gene>
<dbReference type="Pfam" id="PF00234">
    <property type="entry name" value="Tryp_alpha_amyl"/>
    <property type="match status" value="1"/>
</dbReference>
<dbReference type="SMART" id="SM00499">
    <property type="entry name" value="AAI"/>
    <property type="match status" value="1"/>
</dbReference>
<dbReference type="CDD" id="cd01959">
    <property type="entry name" value="nsLTP2"/>
    <property type="match status" value="1"/>
</dbReference>
<keyword evidence="2" id="KW-0446">Lipid-binding</keyword>
<dbReference type="InterPro" id="IPR033872">
    <property type="entry name" value="nsLTP2"/>
</dbReference>
<comment type="caution">
    <text evidence="4">The sequence shown here is derived from an EMBL/GenBank/DDBJ whole genome shotgun (WGS) entry which is preliminary data.</text>
</comment>
<keyword evidence="1" id="KW-0813">Transport</keyword>
<dbReference type="PANTHER" id="PTHR33214">
    <property type="entry name" value="BIFUNCTIONAL INHIBITOR/LIPID-TRANSFER PROTEIN/SEED STORAGE 2S ALBUMIN SUPERFAMILY PROTEIN"/>
    <property type="match status" value="1"/>
</dbReference>
<accession>A0AA88V961</accession>
<dbReference type="PANTHER" id="PTHR33214:SF52">
    <property type="entry name" value="BIFUNCTIONAL INHIBITOR_PLANT LIPID TRANSFER PROTEIN_SEED STORAGE HELICAL DOMAIN-CONTAINING PROTEIN"/>
    <property type="match status" value="1"/>
</dbReference>
<dbReference type="GO" id="GO:0008289">
    <property type="term" value="F:lipid binding"/>
    <property type="evidence" value="ECO:0007669"/>
    <property type="project" value="UniProtKB-KW"/>
</dbReference>
<dbReference type="AlphaFoldDB" id="A0AA88V961"/>
<evidence type="ECO:0000313" key="4">
    <source>
        <dbReference type="EMBL" id="KAK3004406.1"/>
    </source>
</evidence>
<dbReference type="InterPro" id="IPR036312">
    <property type="entry name" value="Bifun_inhib/LTP/seed_sf"/>
</dbReference>
<name>A0AA88V961_9ASTE</name>
<evidence type="ECO:0000259" key="3">
    <source>
        <dbReference type="SMART" id="SM00499"/>
    </source>
</evidence>
<organism evidence="4 5">
    <name type="scientific">Escallonia herrerae</name>
    <dbReference type="NCBI Taxonomy" id="1293975"/>
    <lineage>
        <taxon>Eukaryota</taxon>
        <taxon>Viridiplantae</taxon>
        <taxon>Streptophyta</taxon>
        <taxon>Embryophyta</taxon>
        <taxon>Tracheophyta</taxon>
        <taxon>Spermatophyta</taxon>
        <taxon>Magnoliopsida</taxon>
        <taxon>eudicotyledons</taxon>
        <taxon>Gunneridae</taxon>
        <taxon>Pentapetalae</taxon>
        <taxon>asterids</taxon>
        <taxon>campanulids</taxon>
        <taxon>Escalloniales</taxon>
        <taxon>Escalloniaceae</taxon>
        <taxon>Escallonia</taxon>
    </lineage>
</organism>
<dbReference type="Gene3D" id="1.10.110.10">
    <property type="entry name" value="Plant lipid-transfer and hydrophobic proteins"/>
    <property type="match status" value="1"/>
</dbReference>
<dbReference type="EMBL" id="JAVXUP010002260">
    <property type="protein sequence ID" value="KAK3004406.1"/>
    <property type="molecule type" value="Genomic_DNA"/>
</dbReference>
<feature type="domain" description="Bifunctional inhibitor/plant lipid transfer protein/seed storage helical" evidence="3">
    <location>
        <begin position="41"/>
        <end position="106"/>
    </location>
</feature>
<dbReference type="SUPFAM" id="SSF47699">
    <property type="entry name" value="Bifunctional inhibitor/lipid-transfer protein/seed storage 2S albumin"/>
    <property type="match status" value="1"/>
</dbReference>
<reference evidence="4" key="1">
    <citation type="submission" date="2022-12" db="EMBL/GenBank/DDBJ databases">
        <title>Draft genome assemblies for two species of Escallonia (Escalloniales).</title>
        <authorList>
            <person name="Chanderbali A."/>
            <person name="Dervinis C."/>
            <person name="Anghel I."/>
            <person name="Soltis D."/>
            <person name="Soltis P."/>
            <person name="Zapata F."/>
        </authorList>
    </citation>
    <scope>NUCLEOTIDE SEQUENCE</scope>
    <source>
        <strain evidence="4">UCBG64.0493</strain>
        <tissue evidence="4">Leaf</tissue>
    </source>
</reference>
<proteinExistence type="predicted"/>
<keyword evidence="5" id="KW-1185">Reference proteome</keyword>